<sequence length="254" mass="28823">MTAGVREQDSSVEWPEDLSFAAYQRVLPLNKKNVYEYFFEANKASISVQNARLAIPKLEMILKAIFSISAKRGFHAMSLRDLCKETALSMGGMYNYISSKEELARMVTEFVGMTFLEINNRLPIPDDDINGQLEAQLCARIYMSELFRSWYFFVYMETKNQPVELIQRSLEVERNATGIIETQIEKGIKSGIYKPVDSALAAAALVSMVEEWFLKPWYFQERGTDVQAYADFVVGSARSLLGVSKSGLKNKAEI</sequence>
<dbReference type="Proteomes" id="UP000435877">
    <property type="component" value="Unassembled WGS sequence"/>
</dbReference>
<organism evidence="4 5">
    <name type="scientific">Zhongshania aliphaticivorans</name>
    <dbReference type="NCBI Taxonomy" id="1470434"/>
    <lineage>
        <taxon>Bacteria</taxon>
        <taxon>Pseudomonadati</taxon>
        <taxon>Pseudomonadota</taxon>
        <taxon>Gammaproteobacteria</taxon>
        <taxon>Cellvibrionales</taxon>
        <taxon>Spongiibacteraceae</taxon>
        <taxon>Zhongshania</taxon>
    </lineage>
</organism>
<accession>A0A5S9N817</accession>
<evidence type="ECO:0000256" key="1">
    <source>
        <dbReference type="ARBA" id="ARBA00023125"/>
    </source>
</evidence>
<dbReference type="EMBL" id="CACSIM010000001">
    <property type="protein sequence ID" value="CAA0079467.1"/>
    <property type="molecule type" value="Genomic_DNA"/>
</dbReference>
<dbReference type="RefSeq" id="WP_159267621.1">
    <property type="nucleotide sequence ID" value="NZ_CACSIK010000001.1"/>
</dbReference>
<evidence type="ECO:0000313" key="5">
    <source>
        <dbReference type="Proteomes" id="UP000435877"/>
    </source>
</evidence>
<evidence type="ECO:0000313" key="3">
    <source>
        <dbReference type="EMBL" id="CAA0079467.1"/>
    </source>
</evidence>
<dbReference type="InterPro" id="IPR009057">
    <property type="entry name" value="Homeodomain-like_sf"/>
</dbReference>
<dbReference type="OrthoDB" id="9808189at2"/>
<dbReference type="SUPFAM" id="SSF46689">
    <property type="entry name" value="Homeodomain-like"/>
    <property type="match status" value="1"/>
</dbReference>
<evidence type="ECO:0000313" key="4">
    <source>
        <dbReference type="EMBL" id="CAA0086133.1"/>
    </source>
</evidence>
<name>A0A5S9N817_9GAMM</name>
<dbReference type="GO" id="GO:0003677">
    <property type="term" value="F:DNA binding"/>
    <property type="evidence" value="ECO:0007669"/>
    <property type="project" value="UniProtKB-KW"/>
</dbReference>
<keyword evidence="1" id="KW-0238">DNA-binding</keyword>
<dbReference type="InterPro" id="IPR001647">
    <property type="entry name" value="HTH_TetR"/>
</dbReference>
<reference evidence="5 6" key="1">
    <citation type="submission" date="2019-11" db="EMBL/GenBank/DDBJ databases">
        <authorList>
            <person name="Holert J."/>
        </authorList>
    </citation>
    <scope>NUCLEOTIDE SEQUENCE [LARGE SCALE GENOMIC DNA]</scope>
    <source>
        <strain evidence="3">BC3_2A</strain>
        <strain evidence="4">SB11_1A</strain>
    </source>
</reference>
<dbReference type="Proteomes" id="UP000439591">
    <property type="component" value="Unassembled WGS sequence"/>
</dbReference>
<dbReference type="AlphaFoldDB" id="A0A5S9N817"/>
<dbReference type="InterPro" id="IPR036271">
    <property type="entry name" value="Tet_transcr_reg_TetR-rel_C_sf"/>
</dbReference>
<proteinExistence type="predicted"/>
<dbReference type="EMBL" id="CACSIK010000001">
    <property type="protein sequence ID" value="CAA0086133.1"/>
    <property type="molecule type" value="Genomic_DNA"/>
</dbReference>
<dbReference type="Gene3D" id="1.10.357.10">
    <property type="entry name" value="Tetracycline Repressor, domain 2"/>
    <property type="match status" value="1"/>
</dbReference>
<dbReference type="Pfam" id="PF00440">
    <property type="entry name" value="TetR_N"/>
    <property type="match status" value="1"/>
</dbReference>
<dbReference type="SUPFAM" id="SSF48498">
    <property type="entry name" value="Tetracyclin repressor-like, C-terminal domain"/>
    <property type="match status" value="1"/>
</dbReference>
<gene>
    <name evidence="4" type="ORF">IHBHHGIJ_00970</name>
    <name evidence="3" type="ORF">KFEGEMFD_00181</name>
</gene>
<evidence type="ECO:0000259" key="2">
    <source>
        <dbReference type="Pfam" id="PF00440"/>
    </source>
</evidence>
<evidence type="ECO:0000313" key="6">
    <source>
        <dbReference type="Proteomes" id="UP000439591"/>
    </source>
</evidence>
<feature type="domain" description="HTH tetR-type" evidence="2">
    <location>
        <begin position="61"/>
        <end position="104"/>
    </location>
</feature>
<dbReference type="Gene3D" id="1.10.10.60">
    <property type="entry name" value="Homeodomain-like"/>
    <property type="match status" value="1"/>
</dbReference>
<protein>
    <recommendedName>
        <fullName evidence="2">HTH tetR-type domain-containing protein</fullName>
    </recommendedName>
</protein>
<keyword evidence="5" id="KW-1185">Reference proteome</keyword>